<dbReference type="EMBL" id="JAMZMK010000029">
    <property type="protein sequence ID" value="KAI7758098.1"/>
    <property type="molecule type" value="Genomic_DNA"/>
</dbReference>
<keyword evidence="5" id="KW-0808">Transferase</keyword>
<keyword evidence="6 17" id="KW-0812">Transmembrane</keyword>
<proteinExistence type="inferred from homology"/>
<dbReference type="InterPro" id="IPR008271">
    <property type="entry name" value="Ser/Thr_kinase_AS"/>
</dbReference>
<keyword evidence="12 17" id="KW-1133">Transmembrane helix</keyword>
<gene>
    <name evidence="19" type="ORF">M8C21_002089</name>
</gene>
<keyword evidence="13 17" id="KW-0472">Membrane</keyword>
<dbReference type="Pfam" id="PF00139">
    <property type="entry name" value="Lectin_legB"/>
    <property type="match status" value="1"/>
</dbReference>
<dbReference type="AlphaFoldDB" id="A0AAD5H0F2"/>
<dbReference type="InterPro" id="IPR000719">
    <property type="entry name" value="Prot_kinase_dom"/>
</dbReference>
<comment type="similarity">
    <text evidence="2">In the N-terminal section; belongs to the leguminous lectin family.</text>
</comment>
<dbReference type="GO" id="GO:0005524">
    <property type="term" value="F:ATP binding"/>
    <property type="evidence" value="ECO:0007669"/>
    <property type="project" value="UniProtKB-UniRule"/>
</dbReference>
<dbReference type="PROSITE" id="PS00308">
    <property type="entry name" value="LECTIN_LEGUME_ALPHA"/>
    <property type="match status" value="1"/>
</dbReference>
<evidence type="ECO:0000256" key="9">
    <source>
        <dbReference type="ARBA" id="ARBA00022741"/>
    </source>
</evidence>
<dbReference type="Gene3D" id="2.60.120.200">
    <property type="match status" value="1"/>
</dbReference>
<dbReference type="SMART" id="SM00220">
    <property type="entry name" value="S_TKc"/>
    <property type="match status" value="1"/>
</dbReference>
<evidence type="ECO:0000256" key="6">
    <source>
        <dbReference type="ARBA" id="ARBA00022692"/>
    </source>
</evidence>
<evidence type="ECO:0000256" key="14">
    <source>
        <dbReference type="ARBA" id="ARBA00023170"/>
    </source>
</evidence>
<dbReference type="InterPro" id="IPR017441">
    <property type="entry name" value="Protein_kinase_ATP_BS"/>
</dbReference>
<dbReference type="InterPro" id="IPR013320">
    <property type="entry name" value="ConA-like_dom_sf"/>
</dbReference>
<evidence type="ECO:0000256" key="5">
    <source>
        <dbReference type="ARBA" id="ARBA00022679"/>
    </source>
</evidence>
<organism evidence="19 20">
    <name type="scientific">Ambrosia artemisiifolia</name>
    <name type="common">Common ragweed</name>
    <dbReference type="NCBI Taxonomy" id="4212"/>
    <lineage>
        <taxon>Eukaryota</taxon>
        <taxon>Viridiplantae</taxon>
        <taxon>Streptophyta</taxon>
        <taxon>Embryophyta</taxon>
        <taxon>Tracheophyta</taxon>
        <taxon>Spermatophyta</taxon>
        <taxon>Magnoliopsida</taxon>
        <taxon>eudicotyledons</taxon>
        <taxon>Gunneridae</taxon>
        <taxon>Pentapetalae</taxon>
        <taxon>asterids</taxon>
        <taxon>campanulids</taxon>
        <taxon>Asterales</taxon>
        <taxon>Asteraceae</taxon>
        <taxon>Asteroideae</taxon>
        <taxon>Heliantheae alliance</taxon>
        <taxon>Heliantheae</taxon>
        <taxon>Ambrosia</taxon>
    </lineage>
</organism>
<dbReference type="PROSITE" id="PS00108">
    <property type="entry name" value="PROTEIN_KINASE_ST"/>
    <property type="match status" value="1"/>
</dbReference>
<dbReference type="FunFam" id="3.30.200.20:FF:000168">
    <property type="entry name" value="L-type lectin-domain containing receptor kinase IX.1"/>
    <property type="match status" value="1"/>
</dbReference>
<comment type="similarity">
    <text evidence="3">In the C-terminal section; belongs to the protein kinase superfamily. Ser/Thr protein kinase family.</text>
</comment>
<reference evidence="19" key="1">
    <citation type="submission" date="2022-06" db="EMBL/GenBank/DDBJ databases">
        <title>Uncovering the hologenomic basis of an extraordinary plant invasion.</title>
        <authorList>
            <person name="Bieker V.C."/>
            <person name="Martin M.D."/>
            <person name="Gilbert T."/>
            <person name="Hodgins K."/>
            <person name="Battlay P."/>
            <person name="Petersen B."/>
            <person name="Wilson J."/>
        </authorList>
    </citation>
    <scope>NUCLEOTIDE SEQUENCE</scope>
    <source>
        <strain evidence="19">AA19_3_7</strain>
        <tissue evidence="19">Leaf</tissue>
    </source>
</reference>
<dbReference type="CDD" id="cd06899">
    <property type="entry name" value="lectin_legume_LecRK_Arcelin_ConA"/>
    <property type="match status" value="1"/>
</dbReference>
<feature type="transmembrane region" description="Helical" evidence="17">
    <location>
        <begin position="276"/>
        <end position="300"/>
    </location>
</feature>
<evidence type="ECO:0000313" key="19">
    <source>
        <dbReference type="EMBL" id="KAI7758098.1"/>
    </source>
</evidence>
<dbReference type="PROSITE" id="PS00107">
    <property type="entry name" value="PROTEIN_KINASE_ATP"/>
    <property type="match status" value="1"/>
</dbReference>
<keyword evidence="15" id="KW-0325">Glycoprotein</keyword>
<keyword evidence="8" id="KW-0430">Lectin</keyword>
<evidence type="ECO:0000256" key="2">
    <source>
        <dbReference type="ARBA" id="ARBA00008536"/>
    </source>
</evidence>
<sequence length="656" mass="72990">MATSFSCFLSPVREITCIILFVSSSLSLLPLSESLDFNITSFDSGTKNINYLGDAVPSSGAIELNRVDDYMRVGHVQYAEPVQIWDRKSRMLTDFTTHFTFVIDTQKQSSYGDGLVFYLAPVGFQIPANSAGRYLGLFNTTNYNSPQNEIVFVEFDSFGNLEFDPPYGHVGININSLASANFTAWNASLHSGDPGDAWVSYNATTQILSLSLRYEADNNSINISHEVDLREILPEWVTIGFSGAVGIGREKHTIRAWEFNSSLKSTHEMEDKSNKWQLTVGITVPLCILVLGGIVAYALFWRRRKITRQSEDIVALTSINDDLESETGPKRFSFRDLALATNNFSDDQKLGEGGFGCVYKGYLSRENTIVAVKKVSQGSKQGNKEYRTEVKIISSLRHRNLVKLIGWCHDESKFLLVYEFMPNGSLDYHLFNKKSVLKWDVRYNIAKGLASALLYLHEECEQCVVHRDIKASNIMLDSGFNAKLGDFGLARLMDHELDLKTTGLAGTLGYMAPEYAITGKASKESDVYSFGVVALEIACGKKATDKVDPNSDLGLVEWVWGLLGKTELLSGVDQLLDKDFNTKEVESLMMVGLWCSHPDRSVRPSIRQAIQVLKFEGALPNLPTKMPVPIYYSAPDDIEVSSSSATMTNSSIDMAR</sequence>
<keyword evidence="7" id="KW-0732">Signal</keyword>
<evidence type="ECO:0000256" key="4">
    <source>
        <dbReference type="ARBA" id="ARBA00022475"/>
    </source>
</evidence>
<evidence type="ECO:0000256" key="11">
    <source>
        <dbReference type="ARBA" id="ARBA00022840"/>
    </source>
</evidence>
<dbReference type="GO" id="GO:0002229">
    <property type="term" value="P:defense response to oomycetes"/>
    <property type="evidence" value="ECO:0007669"/>
    <property type="project" value="UniProtKB-ARBA"/>
</dbReference>
<dbReference type="InterPro" id="IPR000985">
    <property type="entry name" value="Lectin_LegA_CS"/>
</dbReference>
<dbReference type="SUPFAM" id="SSF49899">
    <property type="entry name" value="Concanavalin A-like lectins/glucanases"/>
    <property type="match status" value="1"/>
</dbReference>
<protein>
    <recommendedName>
        <fullName evidence="18">Protein kinase domain-containing protein</fullName>
    </recommendedName>
</protein>
<evidence type="ECO:0000256" key="1">
    <source>
        <dbReference type="ARBA" id="ARBA00004251"/>
    </source>
</evidence>
<evidence type="ECO:0000256" key="12">
    <source>
        <dbReference type="ARBA" id="ARBA00022989"/>
    </source>
</evidence>
<dbReference type="InterPro" id="IPR011009">
    <property type="entry name" value="Kinase-like_dom_sf"/>
</dbReference>
<dbReference type="InterPro" id="IPR050528">
    <property type="entry name" value="L-type_Lectin-RKs"/>
</dbReference>
<evidence type="ECO:0000256" key="17">
    <source>
        <dbReference type="SAM" id="Phobius"/>
    </source>
</evidence>
<dbReference type="CDD" id="cd14066">
    <property type="entry name" value="STKc_IRAK"/>
    <property type="match status" value="1"/>
</dbReference>
<comment type="caution">
    <text evidence="19">The sequence shown here is derived from an EMBL/GenBank/DDBJ whole genome shotgun (WGS) entry which is preliminary data.</text>
</comment>
<keyword evidence="20" id="KW-1185">Reference proteome</keyword>
<evidence type="ECO:0000313" key="20">
    <source>
        <dbReference type="Proteomes" id="UP001206925"/>
    </source>
</evidence>
<dbReference type="GO" id="GO:0030246">
    <property type="term" value="F:carbohydrate binding"/>
    <property type="evidence" value="ECO:0007669"/>
    <property type="project" value="UniProtKB-KW"/>
</dbReference>
<dbReference type="PROSITE" id="PS50011">
    <property type="entry name" value="PROTEIN_KINASE_DOM"/>
    <property type="match status" value="1"/>
</dbReference>
<comment type="subcellular location">
    <subcellularLocation>
        <location evidence="1">Cell membrane</location>
        <topology evidence="1">Single-pass type I membrane protein</topology>
    </subcellularLocation>
</comment>
<dbReference type="GO" id="GO:0004672">
    <property type="term" value="F:protein kinase activity"/>
    <property type="evidence" value="ECO:0007669"/>
    <property type="project" value="InterPro"/>
</dbReference>
<dbReference type="Pfam" id="PF00069">
    <property type="entry name" value="Pkinase"/>
    <property type="match status" value="1"/>
</dbReference>
<evidence type="ECO:0000256" key="7">
    <source>
        <dbReference type="ARBA" id="ARBA00022729"/>
    </source>
</evidence>
<dbReference type="InterPro" id="IPR001220">
    <property type="entry name" value="Legume_lectin_dom"/>
</dbReference>
<evidence type="ECO:0000259" key="18">
    <source>
        <dbReference type="PROSITE" id="PS50011"/>
    </source>
</evidence>
<keyword evidence="11 16" id="KW-0067">ATP-binding</keyword>
<evidence type="ECO:0000256" key="8">
    <source>
        <dbReference type="ARBA" id="ARBA00022734"/>
    </source>
</evidence>
<keyword evidence="10" id="KW-0418">Kinase</keyword>
<keyword evidence="9 16" id="KW-0547">Nucleotide-binding</keyword>
<dbReference type="FunFam" id="1.10.510.10:FF:000240">
    <property type="entry name" value="Lectin-domain containing receptor kinase A4.3"/>
    <property type="match status" value="1"/>
</dbReference>
<evidence type="ECO:0000256" key="3">
    <source>
        <dbReference type="ARBA" id="ARBA00010217"/>
    </source>
</evidence>
<dbReference type="GO" id="GO:0005886">
    <property type="term" value="C:plasma membrane"/>
    <property type="evidence" value="ECO:0007669"/>
    <property type="project" value="UniProtKB-SubCell"/>
</dbReference>
<dbReference type="Proteomes" id="UP001206925">
    <property type="component" value="Unassembled WGS sequence"/>
</dbReference>
<dbReference type="Gene3D" id="3.30.200.20">
    <property type="entry name" value="Phosphorylase Kinase, domain 1"/>
    <property type="match status" value="1"/>
</dbReference>
<evidence type="ECO:0000256" key="10">
    <source>
        <dbReference type="ARBA" id="ARBA00022777"/>
    </source>
</evidence>
<evidence type="ECO:0000256" key="16">
    <source>
        <dbReference type="PROSITE-ProRule" id="PRU10141"/>
    </source>
</evidence>
<evidence type="ECO:0000256" key="13">
    <source>
        <dbReference type="ARBA" id="ARBA00023136"/>
    </source>
</evidence>
<evidence type="ECO:0000256" key="15">
    <source>
        <dbReference type="ARBA" id="ARBA00023180"/>
    </source>
</evidence>
<feature type="binding site" evidence="16">
    <location>
        <position position="374"/>
    </location>
    <ligand>
        <name>ATP</name>
        <dbReference type="ChEBI" id="CHEBI:30616"/>
    </ligand>
</feature>
<accession>A0AAD5H0F2</accession>
<keyword evidence="14" id="KW-0675">Receptor</keyword>
<dbReference type="SUPFAM" id="SSF56112">
    <property type="entry name" value="Protein kinase-like (PK-like)"/>
    <property type="match status" value="1"/>
</dbReference>
<dbReference type="Gene3D" id="1.10.510.10">
    <property type="entry name" value="Transferase(Phosphotransferase) domain 1"/>
    <property type="match status" value="1"/>
</dbReference>
<keyword evidence="4" id="KW-1003">Cell membrane</keyword>
<name>A0AAD5H0F2_AMBAR</name>
<dbReference type="PANTHER" id="PTHR27007">
    <property type="match status" value="1"/>
</dbReference>
<feature type="domain" description="Protein kinase" evidence="18">
    <location>
        <begin position="344"/>
        <end position="622"/>
    </location>
</feature>